<dbReference type="PANTHER" id="PTHR23135:SF4">
    <property type="entry name" value="UDP-N-ACETYLMURAMOYL-L-ALANYL-D-GLUTAMATE--2,6-DIAMINOPIMELATE LIGASE MURE HOMOLOG, CHLOROPLASTIC"/>
    <property type="match status" value="1"/>
</dbReference>
<dbReference type="Gene3D" id="3.40.1390.10">
    <property type="entry name" value="MurE/MurF, N-terminal domain"/>
    <property type="match status" value="1"/>
</dbReference>
<name>A0ABS5CN42_9BACL</name>
<dbReference type="InterPro" id="IPR036615">
    <property type="entry name" value="Mur_ligase_C_dom_sf"/>
</dbReference>
<sequence>MTRLQELLQATTIIESFQAEDLTITGISYHSQKVSPGHLFICITGYSTDGHHYLRDAVRSGAVAAIVERIQEDVPIPQYVVPNSRIAMAQLADAYFGHPSSKLKMIGITATNGKTSTTYMTNAILEHHGLKTGLMGTVVIKIDDVKIPSELTTPESLDLQSYLGQMVDRGVSHVSMEVSSAALESHRVETVDYDIVCFNNLSREHIDSHGTFENYFEAKASLIKRAGEHSYAVLNLDNEYAASLVDQTRAKVVTYGLKSSEGTLHCKDLDLSTGRAKFTVEIMKPFEGDGVVYTPSEFRVELRIPGLHSVYNSMAAIAIALLCGVPIATIQETLRTFGGVERRFEFIHEDEFIMIDDHFANPGNIDVTLETLRYMDYEQCHFVYAIRGNRGPIINRENAEAIVKWMNRLEMDEIIATRSESHVNKNNTVSDEEADVFMEVMAEANIDVKLYRELPDAISYALSKAERGDVILLAGCQGMDPGAEIALNLLNDTKSAVSEQGQEG</sequence>
<keyword evidence="12" id="KW-0436">Ligase</keyword>
<evidence type="ECO:0000256" key="2">
    <source>
        <dbReference type="ARBA" id="ARBA00005898"/>
    </source>
</evidence>
<feature type="domain" description="Mur ligase N-terminal catalytic" evidence="9">
    <location>
        <begin position="23"/>
        <end position="93"/>
    </location>
</feature>
<evidence type="ECO:0000256" key="6">
    <source>
        <dbReference type="ARBA" id="ARBA00023306"/>
    </source>
</evidence>
<gene>
    <name evidence="12" type="ORF">I8J30_31885</name>
</gene>
<dbReference type="Pfam" id="PF08245">
    <property type="entry name" value="Mur_ligase_M"/>
    <property type="match status" value="1"/>
</dbReference>
<keyword evidence="13" id="KW-1185">Reference proteome</keyword>
<dbReference type="PANTHER" id="PTHR23135">
    <property type="entry name" value="MUR LIGASE FAMILY MEMBER"/>
    <property type="match status" value="1"/>
</dbReference>
<keyword evidence="5 8" id="KW-0573">Peptidoglycan synthesis</keyword>
<dbReference type="InterPro" id="IPR036565">
    <property type="entry name" value="Mur-like_cat_sf"/>
</dbReference>
<organism evidence="12 13">
    <name type="scientific">Paenibacillus lignilyticus</name>
    <dbReference type="NCBI Taxonomy" id="1172615"/>
    <lineage>
        <taxon>Bacteria</taxon>
        <taxon>Bacillati</taxon>
        <taxon>Bacillota</taxon>
        <taxon>Bacilli</taxon>
        <taxon>Bacillales</taxon>
        <taxon>Paenibacillaceae</taxon>
        <taxon>Paenibacillus</taxon>
    </lineage>
</organism>
<comment type="similarity">
    <text evidence="2">Belongs to the MurCDEF family. MurE subfamily.</text>
</comment>
<dbReference type="Pfam" id="PF02875">
    <property type="entry name" value="Mur_ligase_C"/>
    <property type="match status" value="1"/>
</dbReference>
<comment type="caution">
    <text evidence="12">The sequence shown here is derived from an EMBL/GenBank/DDBJ whole genome shotgun (WGS) entry which is preliminary data.</text>
</comment>
<dbReference type="InterPro" id="IPR013221">
    <property type="entry name" value="Mur_ligase_cen"/>
</dbReference>
<evidence type="ECO:0000256" key="4">
    <source>
        <dbReference type="ARBA" id="ARBA00022960"/>
    </source>
</evidence>
<evidence type="ECO:0000313" key="12">
    <source>
        <dbReference type="EMBL" id="MBP3967281.1"/>
    </source>
</evidence>
<dbReference type="InterPro" id="IPR004101">
    <property type="entry name" value="Mur_ligase_C"/>
</dbReference>
<evidence type="ECO:0000256" key="3">
    <source>
        <dbReference type="ARBA" id="ARBA00022618"/>
    </source>
</evidence>
<dbReference type="InterPro" id="IPR035911">
    <property type="entry name" value="MurE/MurF_N"/>
</dbReference>
<dbReference type="Proteomes" id="UP000673394">
    <property type="component" value="Unassembled WGS sequence"/>
</dbReference>
<dbReference type="RefSeq" id="WP_210664380.1">
    <property type="nucleotide sequence ID" value="NZ_JAGKSP010000037.1"/>
</dbReference>
<keyword evidence="4 8" id="KW-0133">Cell shape</keyword>
<dbReference type="InterPro" id="IPR005761">
    <property type="entry name" value="UDP-N-AcMur-Glu-dNH2Pim_ligase"/>
</dbReference>
<dbReference type="EMBL" id="JAGKSP010000037">
    <property type="protein sequence ID" value="MBP3967281.1"/>
    <property type="molecule type" value="Genomic_DNA"/>
</dbReference>
<keyword evidence="7 8" id="KW-0961">Cell wall biogenesis/degradation</keyword>
<comment type="pathway">
    <text evidence="1 8">Cell wall biogenesis; peptidoglycan biosynthesis.</text>
</comment>
<keyword evidence="3 8" id="KW-0132">Cell division</keyword>
<dbReference type="SUPFAM" id="SSF53623">
    <property type="entry name" value="MurD-like peptide ligases, catalytic domain"/>
    <property type="match status" value="1"/>
</dbReference>
<protein>
    <submittedName>
        <fullName evidence="12">UDP-N-acetylmuramoyl-L-alanyl-D-glutamate--2, 6-diaminopimelate ligase</fullName>
    </submittedName>
</protein>
<dbReference type="Gene3D" id="3.40.1190.10">
    <property type="entry name" value="Mur-like, catalytic domain"/>
    <property type="match status" value="1"/>
</dbReference>
<dbReference type="Gene3D" id="3.90.190.20">
    <property type="entry name" value="Mur ligase, C-terminal domain"/>
    <property type="match status" value="1"/>
</dbReference>
<feature type="domain" description="Mur ligase central" evidence="11">
    <location>
        <begin position="108"/>
        <end position="320"/>
    </location>
</feature>
<dbReference type="SUPFAM" id="SSF63418">
    <property type="entry name" value="MurE/MurF N-terminal domain"/>
    <property type="match status" value="1"/>
</dbReference>
<reference evidence="12 13" key="1">
    <citation type="submission" date="2021-04" db="EMBL/GenBank/DDBJ databases">
        <title>Paenibacillus sp. DLE-14 whole genome sequence.</title>
        <authorList>
            <person name="Ham Y.J."/>
        </authorList>
    </citation>
    <scope>NUCLEOTIDE SEQUENCE [LARGE SCALE GENOMIC DNA]</scope>
    <source>
        <strain evidence="12 13">DLE-14</strain>
    </source>
</reference>
<proteinExistence type="inferred from homology"/>
<dbReference type="Pfam" id="PF01225">
    <property type="entry name" value="Mur_ligase"/>
    <property type="match status" value="1"/>
</dbReference>
<evidence type="ECO:0000259" key="11">
    <source>
        <dbReference type="Pfam" id="PF08245"/>
    </source>
</evidence>
<evidence type="ECO:0000256" key="8">
    <source>
        <dbReference type="RuleBase" id="RU004135"/>
    </source>
</evidence>
<feature type="domain" description="Mur ligase C-terminal" evidence="10">
    <location>
        <begin position="342"/>
        <end position="475"/>
    </location>
</feature>
<evidence type="ECO:0000256" key="1">
    <source>
        <dbReference type="ARBA" id="ARBA00004752"/>
    </source>
</evidence>
<dbReference type="SUPFAM" id="SSF53244">
    <property type="entry name" value="MurD-like peptide ligases, peptide-binding domain"/>
    <property type="match status" value="1"/>
</dbReference>
<evidence type="ECO:0000259" key="9">
    <source>
        <dbReference type="Pfam" id="PF01225"/>
    </source>
</evidence>
<accession>A0ABS5CN42</accession>
<dbReference type="NCBIfam" id="TIGR01085">
    <property type="entry name" value="murE"/>
    <property type="match status" value="1"/>
</dbReference>
<comment type="subcellular location">
    <subcellularLocation>
        <location evidence="8">Cytoplasm</location>
    </subcellularLocation>
</comment>
<evidence type="ECO:0000259" key="10">
    <source>
        <dbReference type="Pfam" id="PF02875"/>
    </source>
</evidence>
<evidence type="ECO:0000256" key="5">
    <source>
        <dbReference type="ARBA" id="ARBA00022984"/>
    </source>
</evidence>
<dbReference type="InterPro" id="IPR000713">
    <property type="entry name" value="Mur_ligase_N"/>
</dbReference>
<keyword evidence="6 8" id="KW-0131">Cell cycle</keyword>
<evidence type="ECO:0000256" key="7">
    <source>
        <dbReference type="ARBA" id="ARBA00023316"/>
    </source>
</evidence>
<evidence type="ECO:0000313" key="13">
    <source>
        <dbReference type="Proteomes" id="UP000673394"/>
    </source>
</evidence>
<dbReference type="GO" id="GO:0016874">
    <property type="term" value="F:ligase activity"/>
    <property type="evidence" value="ECO:0007669"/>
    <property type="project" value="UniProtKB-KW"/>
</dbReference>